<proteinExistence type="predicted"/>
<gene>
    <name evidence="2" type="ORF">TL16_g09576</name>
</gene>
<dbReference type="AlphaFoldDB" id="A0A9W7ELC7"/>
<protein>
    <submittedName>
        <fullName evidence="2">Uncharacterized protein</fullName>
    </submittedName>
</protein>
<organism evidence="2 3">
    <name type="scientific">Triparma laevis f. inornata</name>
    <dbReference type="NCBI Taxonomy" id="1714386"/>
    <lineage>
        <taxon>Eukaryota</taxon>
        <taxon>Sar</taxon>
        <taxon>Stramenopiles</taxon>
        <taxon>Ochrophyta</taxon>
        <taxon>Bolidophyceae</taxon>
        <taxon>Parmales</taxon>
        <taxon>Triparmaceae</taxon>
        <taxon>Triparma</taxon>
    </lineage>
</organism>
<dbReference type="EMBL" id="BLQM01000327">
    <property type="protein sequence ID" value="GMH83373.1"/>
    <property type="molecule type" value="Genomic_DNA"/>
</dbReference>
<name>A0A9W7ELC7_9STRA</name>
<dbReference type="Proteomes" id="UP001162640">
    <property type="component" value="Unassembled WGS sequence"/>
</dbReference>
<evidence type="ECO:0000313" key="2">
    <source>
        <dbReference type="EMBL" id="GMH83373.1"/>
    </source>
</evidence>
<reference evidence="3" key="1">
    <citation type="journal article" date="2023" name="Commun. Biol.">
        <title>Genome analysis of Parmales, the sister group of diatoms, reveals the evolutionary specialization of diatoms from phago-mixotrophs to photoautotrophs.</title>
        <authorList>
            <person name="Ban H."/>
            <person name="Sato S."/>
            <person name="Yoshikawa S."/>
            <person name="Yamada K."/>
            <person name="Nakamura Y."/>
            <person name="Ichinomiya M."/>
            <person name="Sato N."/>
            <person name="Blanc-Mathieu R."/>
            <person name="Endo H."/>
            <person name="Kuwata A."/>
            <person name="Ogata H."/>
        </authorList>
    </citation>
    <scope>NUCLEOTIDE SEQUENCE [LARGE SCALE GENOMIC DNA]</scope>
</reference>
<feature type="region of interest" description="Disordered" evidence="1">
    <location>
        <begin position="1"/>
        <end position="41"/>
    </location>
</feature>
<sequence length="167" mass="18389">MSKSVASESHYHNEIREKGGERGSGYEEKENKEGIIDLPPADNLTTSTTVSTVPAATDQFMHTPEFRRHFVEFVHVQTLMAFRVATKAWNAAADALIDKGVASGAMIVHDGKDIGYLTTFRQERRKLGTRAIFLLNITKVGARACYYASLVVVDIPEGVESIGKLAF</sequence>
<comment type="caution">
    <text evidence="2">The sequence shown here is derived from an EMBL/GenBank/DDBJ whole genome shotgun (WGS) entry which is preliminary data.</text>
</comment>
<accession>A0A9W7ELC7</accession>
<evidence type="ECO:0000313" key="3">
    <source>
        <dbReference type="Proteomes" id="UP001162640"/>
    </source>
</evidence>
<feature type="compositionally biased region" description="Basic and acidic residues" evidence="1">
    <location>
        <begin position="9"/>
        <end position="35"/>
    </location>
</feature>
<evidence type="ECO:0000256" key="1">
    <source>
        <dbReference type="SAM" id="MobiDB-lite"/>
    </source>
</evidence>